<reference evidence="3 4" key="1">
    <citation type="journal article" date="2023" name="BMC Biotechnol.">
        <title>Vitis rotundifolia cv Carlos genome sequencing.</title>
        <authorList>
            <person name="Huff M."/>
            <person name="Hulse-Kemp A."/>
            <person name="Scheffler B."/>
            <person name="Youngblood R."/>
            <person name="Simpson S."/>
            <person name="Babiker E."/>
            <person name="Staton M."/>
        </authorList>
    </citation>
    <scope>NUCLEOTIDE SEQUENCE [LARGE SCALE GENOMIC DNA]</scope>
    <source>
        <tissue evidence="3">Leaf</tissue>
    </source>
</reference>
<sequence length="607" mass="70353">MFSSFFLQRRGARATQILPESVRKLWNEWELRLIVPLSLFLEIVLIIFSNRRKYTATPWIRILIWSAYLCADWVATLSLGTLANSQGDSKGKLLDPNYTLMACWAPFLLLHLGGPDTLGLVVQAGVAFYVFLRSWAGTPLTFLSIPMFVAGIIKYGERTWVLRFATKNHFRDSLLPGPVNRITKVEIEIPGGEYLHIAYFLFKQQLSHLYADLILSPDDQKTSEGIIRCMSFEEAFKVVEMELSFLYDALYTKATVAYSLVGIILRTASFLSTISTFAAFCFFIDRHEFSNIDINITYALLFGAIFLEIYAIIMLILSDWSIVWLSSKNDSLADSICRAIASFQSVVTSDQRWSRRMAQNNLIDSCLRDKTKFNPVPRFFDMNKFLERYWYMTWEKVDDMKKPIFCRLLEVTNDARDRRQLLKHTGDYVTRKKGFFETLRWRIIDVEFDHSILLWHIATDLCYPCDVDKSLDTNLKSRCKISKCLSEYMLYLFFQERSNSISNRNEACKLLLEVDTEVEPREAKEDKSKSVLFEAYAAGEKWEMISGVWVEMLCCAASHCGWIQHRQLLHHRQQLRRGGELLTYVCLLMSHLGLTEQFQVLEGEIVT</sequence>
<protein>
    <recommendedName>
        <fullName evidence="2">DUF4220 domain-containing protein</fullName>
    </recommendedName>
</protein>
<name>A0AA38ZNB7_VITRO</name>
<feature type="transmembrane region" description="Helical" evidence="1">
    <location>
        <begin position="139"/>
        <end position="156"/>
    </location>
</feature>
<dbReference type="AlphaFoldDB" id="A0AA38ZNB7"/>
<accession>A0AA38ZNB7</accession>
<keyword evidence="4" id="KW-1185">Reference proteome</keyword>
<comment type="caution">
    <text evidence="3">The sequence shown here is derived from an EMBL/GenBank/DDBJ whole genome shotgun (WGS) entry which is preliminary data.</text>
</comment>
<keyword evidence="1" id="KW-0472">Membrane</keyword>
<gene>
    <name evidence="3" type="ORF">PVL29_011175</name>
</gene>
<organism evidence="3 4">
    <name type="scientific">Vitis rotundifolia</name>
    <name type="common">Muscadine grape</name>
    <dbReference type="NCBI Taxonomy" id="103349"/>
    <lineage>
        <taxon>Eukaryota</taxon>
        <taxon>Viridiplantae</taxon>
        <taxon>Streptophyta</taxon>
        <taxon>Embryophyta</taxon>
        <taxon>Tracheophyta</taxon>
        <taxon>Spermatophyta</taxon>
        <taxon>Magnoliopsida</taxon>
        <taxon>eudicotyledons</taxon>
        <taxon>Gunneridae</taxon>
        <taxon>Pentapetalae</taxon>
        <taxon>rosids</taxon>
        <taxon>Vitales</taxon>
        <taxon>Vitaceae</taxon>
        <taxon>Viteae</taxon>
        <taxon>Vitis</taxon>
    </lineage>
</organism>
<dbReference type="Pfam" id="PF13968">
    <property type="entry name" value="DUF4220"/>
    <property type="match status" value="1"/>
</dbReference>
<evidence type="ECO:0000256" key="1">
    <source>
        <dbReference type="SAM" id="Phobius"/>
    </source>
</evidence>
<keyword evidence="1" id="KW-0812">Transmembrane</keyword>
<feature type="transmembrane region" description="Helical" evidence="1">
    <location>
        <begin position="256"/>
        <end position="284"/>
    </location>
</feature>
<dbReference type="Proteomes" id="UP001168098">
    <property type="component" value="Unassembled WGS sequence"/>
</dbReference>
<dbReference type="InterPro" id="IPR025315">
    <property type="entry name" value="DUF4220"/>
</dbReference>
<feature type="transmembrane region" description="Helical" evidence="1">
    <location>
        <begin position="296"/>
        <end position="317"/>
    </location>
</feature>
<evidence type="ECO:0000313" key="3">
    <source>
        <dbReference type="EMBL" id="KAJ9691940.1"/>
    </source>
</evidence>
<evidence type="ECO:0000259" key="2">
    <source>
        <dbReference type="Pfam" id="PF13968"/>
    </source>
</evidence>
<feature type="transmembrane region" description="Helical" evidence="1">
    <location>
        <begin position="33"/>
        <end position="50"/>
    </location>
</feature>
<keyword evidence="1" id="KW-1133">Transmembrane helix</keyword>
<dbReference type="InterPro" id="IPR007658">
    <property type="entry name" value="DUF594"/>
</dbReference>
<proteinExistence type="predicted"/>
<dbReference type="Pfam" id="PF04578">
    <property type="entry name" value="DUF594"/>
    <property type="match status" value="1"/>
</dbReference>
<feature type="domain" description="DUF4220" evidence="2">
    <location>
        <begin position="65"/>
        <end position="364"/>
    </location>
</feature>
<feature type="transmembrane region" description="Helical" evidence="1">
    <location>
        <begin position="104"/>
        <end position="132"/>
    </location>
</feature>
<dbReference type="EMBL" id="JARBHA010000009">
    <property type="protein sequence ID" value="KAJ9691940.1"/>
    <property type="molecule type" value="Genomic_DNA"/>
</dbReference>
<feature type="transmembrane region" description="Helical" evidence="1">
    <location>
        <begin position="62"/>
        <end position="84"/>
    </location>
</feature>
<evidence type="ECO:0000313" key="4">
    <source>
        <dbReference type="Proteomes" id="UP001168098"/>
    </source>
</evidence>
<dbReference type="PANTHER" id="PTHR31325">
    <property type="entry name" value="OS01G0798800 PROTEIN-RELATED"/>
    <property type="match status" value="1"/>
</dbReference>